<evidence type="ECO:0000313" key="2">
    <source>
        <dbReference type="EMBL" id="QJA67172.1"/>
    </source>
</evidence>
<dbReference type="PROSITE" id="PS51257">
    <property type="entry name" value="PROKAR_LIPOPROTEIN"/>
    <property type="match status" value="1"/>
</dbReference>
<dbReference type="EMBL" id="MT141566">
    <property type="protein sequence ID" value="QJA67172.1"/>
    <property type="molecule type" value="Genomic_DNA"/>
</dbReference>
<reference evidence="1" key="1">
    <citation type="submission" date="2020-03" db="EMBL/GenBank/DDBJ databases">
        <title>The deep terrestrial virosphere.</title>
        <authorList>
            <person name="Holmfeldt K."/>
            <person name="Nilsson E."/>
            <person name="Simone D."/>
            <person name="Lopez-Fernandez M."/>
            <person name="Wu X."/>
            <person name="de Brujin I."/>
            <person name="Lundin D."/>
            <person name="Andersson A."/>
            <person name="Bertilsson S."/>
            <person name="Dopson M."/>
        </authorList>
    </citation>
    <scope>NUCLEOTIDE SEQUENCE</scope>
    <source>
        <strain evidence="2">MM415B00296</strain>
        <strain evidence="1">TM448A01366</strain>
    </source>
</reference>
<evidence type="ECO:0000313" key="1">
    <source>
        <dbReference type="EMBL" id="QJA49456.1"/>
    </source>
</evidence>
<protein>
    <recommendedName>
        <fullName evidence="3">Lipoprotein</fullName>
    </recommendedName>
</protein>
<dbReference type="AlphaFoldDB" id="A0A6H1ZNG2"/>
<organism evidence="1">
    <name type="scientific">viral metagenome</name>
    <dbReference type="NCBI Taxonomy" id="1070528"/>
    <lineage>
        <taxon>unclassified sequences</taxon>
        <taxon>metagenomes</taxon>
        <taxon>organismal metagenomes</taxon>
    </lineage>
</organism>
<dbReference type="EMBL" id="MT144138">
    <property type="protein sequence ID" value="QJA49456.1"/>
    <property type="molecule type" value="Genomic_DNA"/>
</dbReference>
<sequence>MKLVRTATIIMAALMLMGCAALIQKKATHKVIVNVKDFSSPVSVMIPVEWPNFFELPYKIDNVVPFSQTVAAIGFRNSEDSDDFIALGLVIIGDVINPYAIYYKDIFYIYPKFDGPPVTVNEVEFDIFHRKILDLEYQALNTI</sequence>
<name>A0A6H1ZNG2_9ZZZZ</name>
<gene>
    <name evidence="2" type="ORF">MM415B00296_0078</name>
    <name evidence="1" type="ORF">TM448A01366_0002</name>
</gene>
<evidence type="ECO:0008006" key="3">
    <source>
        <dbReference type="Google" id="ProtNLM"/>
    </source>
</evidence>
<proteinExistence type="predicted"/>
<accession>A0A6H1ZNG2</accession>